<feature type="transmembrane region" description="Helical" evidence="7">
    <location>
        <begin position="347"/>
        <end position="373"/>
    </location>
</feature>
<accession>A0A210PX09</accession>
<dbReference type="CDD" id="cd00063">
    <property type="entry name" value="FN3"/>
    <property type="match status" value="1"/>
</dbReference>
<keyword evidence="4" id="KW-0325">Glycoprotein</keyword>
<dbReference type="OrthoDB" id="6272054at2759"/>
<evidence type="ECO:0000256" key="6">
    <source>
        <dbReference type="SAM" id="MobiDB-lite"/>
    </source>
</evidence>
<dbReference type="AlphaFoldDB" id="A0A210PX09"/>
<evidence type="ECO:0000259" key="9">
    <source>
        <dbReference type="PROSITE" id="PS50853"/>
    </source>
</evidence>
<dbReference type="EMBL" id="NEDP02005433">
    <property type="protein sequence ID" value="OWF41004.1"/>
    <property type="molecule type" value="Genomic_DNA"/>
</dbReference>
<comment type="caution">
    <text evidence="10">The sequence shown here is derived from an EMBL/GenBank/DDBJ whole genome shotgun (WGS) entry which is preliminary data.</text>
</comment>
<reference evidence="10 11" key="1">
    <citation type="journal article" date="2017" name="Nat. Ecol. Evol.">
        <title>Scallop genome provides insights into evolution of bilaterian karyotype and development.</title>
        <authorList>
            <person name="Wang S."/>
            <person name="Zhang J."/>
            <person name="Jiao W."/>
            <person name="Li J."/>
            <person name="Xun X."/>
            <person name="Sun Y."/>
            <person name="Guo X."/>
            <person name="Huan P."/>
            <person name="Dong B."/>
            <person name="Zhang L."/>
            <person name="Hu X."/>
            <person name="Sun X."/>
            <person name="Wang J."/>
            <person name="Zhao C."/>
            <person name="Wang Y."/>
            <person name="Wang D."/>
            <person name="Huang X."/>
            <person name="Wang R."/>
            <person name="Lv J."/>
            <person name="Li Y."/>
            <person name="Zhang Z."/>
            <person name="Liu B."/>
            <person name="Lu W."/>
            <person name="Hui Y."/>
            <person name="Liang J."/>
            <person name="Zhou Z."/>
            <person name="Hou R."/>
            <person name="Li X."/>
            <person name="Liu Y."/>
            <person name="Li H."/>
            <person name="Ning X."/>
            <person name="Lin Y."/>
            <person name="Zhao L."/>
            <person name="Xing Q."/>
            <person name="Dou J."/>
            <person name="Li Y."/>
            <person name="Mao J."/>
            <person name="Guo H."/>
            <person name="Dou H."/>
            <person name="Li T."/>
            <person name="Mu C."/>
            <person name="Jiang W."/>
            <person name="Fu Q."/>
            <person name="Fu X."/>
            <person name="Miao Y."/>
            <person name="Liu J."/>
            <person name="Yu Q."/>
            <person name="Li R."/>
            <person name="Liao H."/>
            <person name="Li X."/>
            <person name="Kong Y."/>
            <person name="Jiang Z."/>
            <person name="Chourrout D."/>
            <person name="Li R."/>
            <person name="Bao Z."/>
        </authorList>
    </citation>
    <scope>NUCLEOTIDE SEQUENCE [LARGE SCALE GENOMIC DNA]</scope>
    <source>
        <strain evidence="10 11">PY_sf001</strain>
    </source>
</reference>
<dbReference type="InterPro" id="IPR036179">
    <property type="entry name" value="Ig-like_dom_sf"/>
</dbReference>
<evidence type="ECO:0000256" key="4">
    <source>
        <dbReference type="ARBA" id="ARBA00023180"/>
    </source>
</evidence>
<feature type="region of interest" description="Disordered" evidence="6">
    <location>
        <begin position="393"/>
        <end position="414"/>
    </location>
</feature>
<dbReference type="InterPro" id="IPR036116">
    <property type="entry name" value="FN3_sf"/>
</dbReference>
<sequence>MALDTIGSFRPFKRPVRPDICITAVLVGFVLRDSIVPPRLPSLSYTQGDGNVTENGPKSLICRVESYPPSTIHWYYKANNSLLLATPDVLESTYTLTTAGCLDTGLYTCSARNSVSNTAVTRDTYINVLCKPRPYQIPKDYQTFEFALLETLTILAMFISNPEPVFTWTFQLTPLTCATELVNGADNFAIKNSFQMINLSAVSEGTRTNIQDNWFGLYNVTATNSQGSAMVSYTVRAQRDPSFPIILSVDCRQPKTAEVSWKDGGNSKFYRVLFSSNGFLNSKQVYPLTIPYEVERSNIYSLYVDNLEGERLYSFKIAAYNEHGNTTSIEAVGCTVREELSSATDNMYVTGVSLTCTGVFTLLLTVGLGIFISRYGRLPFIKRQHLKHREFQKEQLSEQDVAPPEEEERSSYEQLDMNAIAKPSIYSEIGSHPEGHQKETVIAKEYESLEGRSNPNIYDEPHGVTSGNKGAYVNTAVAGSSADYGN</sequence>
<keyword evidence="7" id="KW-1133">Transmembrane helix</keyword>
<comment type="subcellular location">
    <subcellularLocation>
        <location evidence="1">Membrane</location>
        <topology evidence="1">Single-pass type I membrane protein</topology>
    </subcellularLocation>
</comment>
<dbReference type="SUPFAM" id="SSF48726">
    <property type="entry name" value="Immunoglobulin"/>
    <property type="match status" value="2"/>
</dbReference>
<dbReference type="SMART" id="SM00060">
    <property type="entry name" value="FN3"/>
    <property type="match status" value="1"/>
</dbReference>
<dbReference type="Gene3D" id="2.60.40.10">
    <property type="entry name" value="Immunoglobulins"/>
    <property type="match status" value="2"/>
</dbReference>
<gene>
    <name evidence="10" type="ORF">KP79_PYT02238</name>
</gene>
<dbReference type="GO" id="GO:0016020">
    <property type="term" value="C:membrane"/>
    <property type="evidence" value="ECO:0007669"/>
    <property type="project" value="UniProtKB-SubCell"/>
</dbReference>
<dbReference type="Pfam" id="PF13927">
    <property type="entry name" value="Ig_3"/>
    <property type="match status" value="1"/>
</dbReference>
<feature type="compositionally biased region" description="Basic and acidic residues" evidence="6">
    <location>
        <begin position="431"/>
        <end position="450"/>
    </location>
</feature>
<evidence type="ECO:0000256" key="7">
    <source>
        <dbReference type="SAM" id="Phobius"/>
    </source>
</evidence>
<dbReference type="SMART" id="SM00409">
    <property type="entry name" value="IG"/>
    <property type="match status" value="1"/>
</dbReference>
<dbReference type="Proteomes" id="UP000242188">
    <property type="component" value="Unassembled WGS sequence"/>
</dbReference>
<dbReference type="SUPFAM" id="SSF49265">
    <property type="entry name" value="Fibronectin type III"/>
    <property type="match status" value="1"/>
</dbReference>
<dbReference type="PANTHER" id="PTHR11640">
    <property type="entry name" value="NEPHRIN"/>
    <property type="match status" value="1"/>
</dbReference>
<evidence type="ECO:0000313" key="10">
    <source>
        <dbReference type="EMBL" id="OWF41004.1"/>
    </source>
</evidence>
<dbReference type="InterPro" id="IPR003599">
    <property type="entry name" value="Ig_sub"/>
</dbReference>
<keyword evidence="11" id="KW-1185">Reference proteome</keyword>
<keyword evidence="7" id="KW-0812">Transmembrane</keyword>
<feature type="domain" description="Ig-like" evidence="8">
    <location>
        <begin position="41"/>
        <end position="127"/>
    </location>
</feature>
<dbReference type="PROSITE" id="PS50835">
    <property type="entry name" value="IG_LIKE"/>
    <property type="match status" value="1"/>
</dbReference>
<keyword evidence="5" id="KW-0393">Immunoglobulin domain</keyword>
<dbReference type="InterPro" id="IPR051275">
    <property type="entry name" value="Cell_adhesion_signaling"/>
</dbReference>
<name>A0A210PX09_MIZYE</name>
<evidence type="ECO:0000256" key="5">
    <source>
        <dbReference type="ARBA" id="ARBA00023319"/>
    </source>
</evidence>
<dbReference type="PANTHER" id="PTHR11640:SF160">
    <property type="entry name" value="PEROXIDASIN HOMOLOG"/>
    <property type="match status" value="1"/>
</dbReference>
<dbReference type="InterPro" id="IPR007110">
    <property type="entry name" value="Ig-like_dom"/>
</dbReference>
<feature type="region of interest" description="Disordered" evidence="6">
    <location>
        <begin position="428"/>
        <end position="470"/>
    </location>
</feature>
<dbReference type="InterPro" id="IPR003961">
    <property type="entry name" value="FN3_dom"/>
</dbReference>
<organism evidence="10 11">
    <name type="scientific">Mizuhopecten yessoensis</name>
    <name type="common">Japanese scallop</name>
    <name type="synonym">Patinopecten yessoensis</name>
    <dbReference type="NCBI Taxonomy" id="6573"/>
    <lineage>
        <taxon>Eukaryota</taxon>
        <taxon>Metazoa</taxon>
        <taxon>Spiralia</taxon>
        <taxon>Lophotrochozoa</taxon>
        <taxon>Mollusca</taxon>
        <taxon>Bivalvia</taxon>
        <taxon>Autobranchia</taxon>
        <taxon>Pteriomorphia</taxon>
        <taxon>Pectinida</taxon>
        <taxon>Pectinoidea</taxon>
        <taxon>Pectinidae</taxon>
        <taxon>Mizuhopecten</taxon>
    </lineage>
</organism>
<keyword evidence="2 7" id="KW-0472">Membrane</keyword>
<feature type="domain" description="Fibronectin type-III" evidence="9">
    <location>
        <begin position="240"/>
        <end position="339"/>
    </location>
</feature>
<proteinExistence type="predicted"/>
<evidence type="ECO:0000256" key="2">
    <source>
        <dbReference type="ARBA" id="ARBA00023136"/>
    </source>
</evidence>
<evidence type="ECO:0000313" key="11">
    <source>
        <dbReference type="Proteomes" id="UP000242188"/>
    </source>
</evidence>
<evidence type="ECO:0000259" key="8">
    <source>
        <dbReference type="PROSITE" id="PS50835"/>
    </source>
</evidence>
<keyword evidence="3" id="KW-1015">Disulfide bond</keyword>
<dbReference type="InterPro" id="IPR013783">
    <property type="entry name" value="Ig-like_fold"/>
</dbReference>
<protein>
    <submittedName>
        <fullName evidence="10">Hemicentin-2</fullName>
    </submittedName>
</protein>
<evidence type="ECO:0000256" key="3">
    <source>
        <dbReference type="ARBA" id="ARBA00023157"/>
    </source>
</evidence>
<evidence type="ECO:0000256" key="1">
    <source>
        <dbReference type="ARBA" id="ARBA00004479"/>
    </source>
</evidence>
<dbReference type="PROSITE" id="PS50853">
    <property type="entry name" value="FN3"/>
    <property type="match status" value="1"/>
</dbReference>